<organism evidence="9 10">
    <name type="scientific">Murimonas intestini</name>
    <dbReference type="NCBI Taxonomy" id="1337051"/>
    <lineage>
        <taxon>Bacteria</taxon>
        <taxon>Bacillati</taxon>
        <taxon>Bacillota</taxon>
        <taxon>Clostridia</taxon>
        <taxon>Lachnospirales</taxon>
        <taxon>Lachnospiraceae</taxon>
        <taxon>Murimonas</taxon>
    </lineage>
</organism>
<dbReference type="EMBL" id="QGGY01000004">
    <property type="protein sequence ID" value="PWJ76860.1"/>
    <property type="molecule type" value="Genomic_DNA"/>
</dbReference>
<dbReference type="PANTHER" id="PTHR43731:SF14">
    <property type="entry name" value="PRESENILIN-ASSOCIATED RHOMBOID-LIKE PROTEIN, MITOCHONDRIAL"/>
    <property type="match status" value="1"/>
</dbReference>
<dbReference type="Proteomes" id="UP000245412">
    <property type="component" value="Unassembled WGS sequence"/>
</dbReference>
<feature type="transmembrane region" description="Helical" evidence="7">
    <location>
        <begin position="179"/>
        <end position="195"/>
    </location>
</feature>
<keyword evidence="3 7" id="KW-0812">Transmembrane</keyword>
<protein>
    <submittedName>
        <fullName evidence="9">Rhomboid protease GluP</fullName>
    </submittedName>
</protein>
<accession>A0AB73T660</accession>
<evidence type="ECO:0000256" key="3">
    <source>
        <dbReference type="ARBA" id="ARBA00022692"/>
    </source>
</evidence>
<dbReference type="GO" id="GO:0004252">
    <property type="term" value="F:serine-type endopeptidase activity"/>
    <property type="evidence" value="ECO:0007669"/>
    <property type="project" value="InterPro"/>
</dbReference>
<reference evidence="9 10" key="1">
    <citation type="submission" date="2018-05" db="EMBL/GenBank/DDBJ databases">
        <authorList>
            <person name="Goeker M."/>
            <person name="Huntemann M."/>
            <person name="Clum A."/>
            <person name="Pillay M."/>
            <person name="Palaniappan K."/>
            <person name="Varghese N."/>
            <person name="Mikhailova N."/>
            <person name="Stamatis D."/>
            <person name="Reddy T."/>
            <person name="Daum C."/>
            <person name="Shapiro N."/>
            <person name="Ivanova N."/>
            <person name="Kyrpides N."/>
            <person name="Woyke T."/>
        </authorList>
    </citation>
    <scope>NUCLEOTIDE SEQUENCE [LARGE SCALE GENOMIC DNA]</scope>
    <source>
        <strain evidence="9 10">DSM 26524</strain>
    </source>
</reference>
<dbReference type="GO" id="GO:0016020">
    <property type="term" value="C:membrane"/>
    <property type="evidence" value="ECO:0007669"/>
    <property type="project" value="UniProtKB-SubCell"/>
</dbReference>
<feature type="transmembrane region" description="Helical" evidence="7">
    <location>
        <begin position="157"/>
        <end position="173"/>
    </location>
</feature>
<dbReference type="SUPFAM" id="SSF144091">
    <property type="entry name" value="Rhomboid-like"/>
    <property type="match status" value="1"/>
</dbReference>
<keyword evidence="9" id="KW-0645">Protease</keyword>
<evidence type="ECO:0000313" key="9">
    <source>
        <dbReference type="EMBL" id="PWJ76860.1"/>
    </source>
</evidence>
<feature type="transmembrane region" description="Helical" evidence="7">
    <location>
        <begin position="58"/>
        <end position="85"/>
    </location>
</feature>
<keyword evidence="6 7" id="KW-0472">Membrane</keyword>
<dbReference type="GO" id="GO:0006508">
    <property type="term" value="P:proteolysis"/>
    <property type="evidence" value="ECO:0007669"/>
    <property type="project" value="UniProtKB-KW"/>
</dbReference>
<dbReference type="RefSeq" id="WP_109625992.1">
    <property type="nucleotide sequence ID" value="NZ_CABJAT010000013.1"/>
</dbReference>
<feature type="transmembrane region" description="Helical" evidence="7">
    <location>
        <begin position="97"/>
        <end position="117"/>
    </location>
</feature>
<comment type="subcellular location">
    <subcellularLocation>
        <location evidence="1">Membrane</location>
        <topology evidence="1">Multi-pass membrane protein</topology>
    </subcellularLocation>
</comment>
<comment type="similarity">
    <text evidence="2">Belongs to the peptidase S54 family.</text>
</comment>
<sequence length="207" mass="22577">MNELRDFIKSRSIVNLTIVALNILVFFIMEIGGDTENVGYMLSHGACFVPYVLENGEYYRLFTCMFMHFGIQHLMGNMLVLMFLGDTLECAVGKVRYLIIYIVGGLAGNLLSMYHSIQTQDFAVSAGASGAIFAVVGALIYVVAVNKGRLADITGKRLVLMAALTLFQGLTSMGVDNSAHIGGLAAGLVLSVLLYRRKKPRPLNPVF</sequence>
<evidence type="ECO:0000259" key="8">
    <source>
        <dbReference type="Pfam" id="PF01694"/>
    </source>
</evidence>
<dbReference type="InterPro" id="IPR050925">
    <property type="entry name" value="Rhomboid_protease_S54"/>
</dbReference>
<dbReference type="InterPro" id="IPR035952">
    <property type="entry name" value="Rhomboid-like_sf"/>
</dbReference>
<dbReference type="InterPro" id="IPR022764">
    <property type="entry name" value="Peptidase_S54_rhomboid_dom"/>
</dbReference>
<feature type="transmembrane region" description="Helical" evidence="7">
    <location>
        <begin position="123"/>
        <end position="145"/>
    </location>
</feature>
<dbReference type="AlphaFoldDB" id="A0AB73T660"/>
<evidence type="ECO:0000256" key="6">
    <source>
        <dbReference type="ARBA" id="ARBA00023136"/>
    </source>
</evidence>
<gene>
    <name evidence="9" type="ORF">C7383_104309</name>
</gene>
<evidence type="ECO:0000256" key="2">
    <source>
        <dbReference type="ARBA" id="ARBA00009045"/>
    </source>
</evidence>
<evidence type="ECO:0000256" key="5">
    <source>
        <dbReference type="ARBA" id="ARBA00022989"/>
    </source>
</evidence>
<proteinExistence type="inferred from homology"/>
<keyword evidence="4" id="KW-0378">Hydrolase</keyword>
<dbReference type="Gene3D" id="1.20.1540.10">
    <property type="entry name" value="Rhomboid-like"/>
    <property type="match status" value="1"/>
</dbReference>
<evidence type="ECO:0000256" key="4">
    <source>
        <dbReference type="ARBA" id="ARBA00022801"/>
    </source>
</evidence>
<feature type="transmembrane region" description="Helical" evidence="7">
    <location>
        <begin position="12"/>
        <end position="32"/>
    </location>
</feature>
<comment type="caution">
    <text evidence="9">The sequence shown here is derived from an EMBL/GenBank/DDBJ whole genome shotgun (WGS) entry which is preliminary data.</text>
</comment>
<feature type="domain" description="Peptidase S54 rhomboid" evidence="8">
    <location>
        <begin position="56"/>
        <end position="196"/>
    </location>
</feature>
<evidence type="ECO:0000256" key="1">
    <source>
        <dbReference type="ARBA" id="ARBA00004141"/>
    </source>
</evidence>
<dbReference type="Pfam" id="PF01694">
    <property type="entry name" value="Rhomboid"/>
    <property type="match status" value="1"/>
</dbReference>
<dbReference type="PANTHER" id="PTHR43731">
    <property type="entry name" value="RHOMBOID PROTEASE"/>
    <property type="match status" value="1"/>
</dbReference>
<evidence type="ECO:0000313" key="10">
    <source>
        <dbReference type="Proteomes" id="UP000245412"/>
    </source>
</evidence>
<evidence type="ECO:0000256" key="7">
    <source>
        <dbReference type="SAM" id="Phobius"/>
    </source>
</evidence>
<keyword evidence="5 7" id="KW-1133">Transmembrane helix</keyword>
<name>A0AB73T660_9FIRM</name>
<keyword evidence="10" id="KW-1185">Reference proteome</keyword>